<keyword evidence="8" id="KW-1185">Reference proteome</keyword>
<keyword evidence="5" id="KW-0732">Signal</keyword>
<gene>
    <name evidence="7" type="ORF">GCM10007362_01460</name>
</gene>
<evidence type="ECO:0000313" key="7">
    <source>
        <dbReference type="EMBL" id="GGH67948.1"/>
    </source>
</evidence>
<keyword evidence="3" id="KW-0378">Hydrolase</keyword>
<dbReference type="Gene3D" id="3.40.390.10">
    <property type="entry name" value="Collagenase (Catalytic Domain)"/>
    <property type="match status" value="1"/>
</dbReference>
<dbReference type="SUPFAM" id="SSF55486">
    <property type="entry name" value="Metalloproteases ('zincins'), catalytic domain"/>
    <property type="match status" value="1"/>
</dbReference>
<sequence>MRKKFPIPKKSIFLTLTSVVAMTNFNAPVSAASYIQTWNLVDSTKHLDYGGTSTYMIYFKTGSSTWNSYKSGVIREASGSAGRDVFISDINIQNGYNGFTYPDGRLEMNKYYLASATGNRIINTATHELGHALGLDHSTSKDIMAPSQTDILSLSKNDKDSYDAAYKYY</sequence>
<keyword evidence="1" id="KW-0645">Protease</keyword>
<keyword evidence="4" id="KW-0862">Zinc</keyword>
<dbReference type="InterPro" id="IPR001818">
    <property type="entry name" value="Pept_M10_metallopeptidase"/>
</dbReference>
<organism evidence="7 8">
    <name type="scientific">Saccharibacillus endophyticus</name>
    <dbReference type="NCBI Taxonomy" id="2060666"/>
    <lineage>
        <taxon>Bacteria</taxon>
        <taxon>Bacillati</taxon>
        <taxon>Bacillota</taxon>
        <taxon>Bacilli</taxon>
        <taxon>Bacillales</taxon>
        <taxon>Paenibacillaceae</taxon>
        <taxon>Saccharibacillus</taxon>
    </lineage>
</organism>
<dbReference type="Pfam" id="PF00413">
    <property type="entry name" value="Peptidase_M10"/>
    <property type="match status" value="1"/>
</dbReference>
<dbReference type="Proteomes" id="UP000605427">
    <property type="component" value="Unassembled WGS sequence"/>
</dbReference>
<dbReference type="RefSeq" id="WP_229714028.1">
    <property type="nucleotide sequence ID" value="NZ_BMDD01000001.1"/>
</dbReference>
<feature type="signal peptide" evidence="5">
    <location>
        <begin position="1"/>
        <end position="31"/>
    </location>
</feature>
<evidence type="ECO:0000313" key="8">
    <source>
        <dbReference type="Proteomes" id="UP000605427"/>
    </source>
</evidence>
<evidence type="ECO:0000256" key="5">
    <source>
        <dbReference type="SAM" id="SignalP"/>
    </source>
</evidence>
<feature type="domain" description="Peptidase M10 metallopeptidase" evidence="6">
    <location>
        <begin position="116"/>
        <end position="166"/>
    </location>
</feature>
<dbReference type="EMBL" id="BMDD01000001">
    <property type="protein sequence ID" value="GGH67948.1"/>
    <property type="molecule type" value="Genomic_DNA"/>
</dbReference>
<proteinExistence type="predicted"/>
<feature type="chain" id="PRO_5046258869" description="Peptidase M10 metallopeptidase domain-containing protein" evidence="5">
    <location>
        <begin position="32"/>
        <end position="169"/>
    </location>
</feature>
<comment type="caution">
    <text evidence="7">The sequence shown here is derived from an EMBL/GenBank/DDBJ whole genome shotgun (WGS) entry which is preliminary data.</text>
</comment>
<keyword evidence="2" id="KW-0479">Metal-binding</keyword>
<protein>
    <recommendedName>
        <fullName evidence="6">Peptidase M10 metallopeptidase domain-containing protein</fullName>
    </recommendedName>
</protein>
<evidence type="ECO:0000256" key="2">
    <source>
        <dbReference type="ARBA" id="ARBA00022723"/>
    </source>
</evidence>
<evidence type="ECO:0000256" key="1">
    <source>
        <dbReference type="ARBA" id="ARBA00022670"/>
    </source>
</evidence>
<accession>A0ABQ1ZID3</accession>
<dbReference type="InterPro" id="IPR024079">
    <property type="entry name" value="MetalloPept_cat_dom_sf"/>
</dbReference>
<evidence type="ECO:0000256" key="3">
    <source>
        <dbReference type="ARBA" id="ARBA00022801"/>
    </source>
</evidence>
<name>A0ABQ1ZID3_9BACL</name>
<reference evidence="8" key="1">
    <citation type="journal article" date="2019" name="Int. J. Syst. Evol. Microbiol.">
        <title>The Global Catalogue of Microorganisms (GCM) 10K type strain sequencing project: providing services to taxonomists for standard genome sequencing and annotation.</title>
        <authorList>
            <consortium name="The Broad Institute Genomics Platform"/>
            <consortium name="The Broad Institute Genome Sequencing Center for Infectious Disease"/>
            <person name="Wu L."/>
            <person name="Ma J."/>
        </authorList>
    </citation>
    <scope>NUCLEOTIDE SEQUENCE [LARGE SCALE GENOMIC DNA]</scope>
    <source>
        <strain evidence="8">CCM 8702</strain>
    </source>
</reference>
<evidence type="ECO:0000259" key="6">
    <source>
        <dbReference type="Pfam" id="PF00413"/>
    </source>
</evidence>
<evidence type="ECO:0000256" key="4">
    <source>
        <dbReference type="ARBA" id="ARBA00022833"/>
    </source>
</evidence>